<dbReference type="GO" id="GO:0016779">
    <property type="term" value="F:nucleotidyltransferase activity"/>
    <property type="evidence" value="ECO:0007669"/>
    <property type="project" value="UniProtKB-KW"/>
</dbReference>
<proteinExistence type="inferred from homology"/>
<gene>
    <name evidence="11" type="ORF">Dacsa_2927</name>
</gene>
<keyword evidence="6" id="KW-0547">Nucleotide-binding</keyword>
<evidence type="ECO:0000256" key="9">
    <source>
        <dbReference type="ARBA" id="ARBA00038276"/>
    </source>
</evidence>
<dbReference type="Pfam" id="PF01909">
    <property type="entry name" value="NTP_transf_2"/>
    <property type="match status" value="1"/>
</dbReference>
<evidence type="ECO:0000256" key="7">
    <source>
        <dbReference type="ARBA" id="ARBA00022840"/>
    </source>
</evidence>
<dbReference type="Proteomes" id="UP000010482">
    <property type="component" value="Chromosome"/>
</dbReference>
<dbReference type="InterPro" id="IPR002934">
    <property type="entry name" value="Polymerase_NTP_transf_dom"/>
</dbReference>
<dbReference type="InterPro" id="IPR043519">
    <property type="entry name" value="NT_sf"/>
</dbReference>
<reference evidence="11" key="1">
    <citation type="submission" date="2012-04" db="EMBL/GenBank/DDBJ databases">
        <title>Finished genome of Dactylococcopsis salina PCC 8305.</title>
        <authorList>
            <consortium name="US DOE Joint Genome Institute"/>
            <person name="Gugger M."/>
            <person name="Coursin T."/>
            <person name="Rippka R."/>
            <person name="Tandeau De Marsac N."/>
            <person name="Huntemann M."/>
            <person name="Wei C.-L."/>
            <person name="Han J."/>
            <person name="Detter J.C."/>
            <person name="Han C."/>
            <person name="Tapia R."/>
            <person name="Daligault H."/>
            <person name="Chen A."/>
            <person name="Krypides N."/>
            <person name="Mavromatis K."/>
            <person name="Markowitz V."/>
            <person name="Szeto E."/>
            <person name="Ivanova N."/>
            <person name="Ovchinnikova G."/>
            <person name="Pagani I."/>
            <person name="Pati A."/>
            <person name="Goodwin L."/>
            <person name="Peters L."/>
            <person name="Pitluck S."/>
            <person name="Woyke T."/>
            <person name="Kerfeld C."/>
        </authorList>
    </citation>
    <scope>NUCLEOTIDE SEQUENCE [LARGE SCALE GENOMIC DNA]</scope>
    <source>
        <strain evidence="11">PCC 8305</strain>
    </source>
</reference>
<sequence>MVYQTPKQSTQLQNILQKLRAYLPEIKDQYQIKTMGVFGSYVRGEEDDHSDIDVLVEFNQDIEFGLLTFCHLENQLSEKLGRRVDLVTKDGLKPRLGEDILKEVVYL</sequence>
<comment type="cofactor">
    <cofactor evidence="1">
        <name>Mg(2+)</name>
        <dbReference type="ChEBI" id="CHEBI:18420"/>
    </cofactor>
</comment>
<evidence type="ECO:0000256" key="3">
    <source>
        <dbReference type="ARBA" id="ARBA00022679"/>
    </source>
</evidence>
<dbReference type="GO" id="GO:0046872">
    <property type="term" value="F:metal ion binding"/>
    <property type="evidence" value="ECO:0007669"/>
    <property type="project" value="UniProtKB-KW"/>
</dbReference>
<evidence type="ECO:0000256" key="6">
    <source>
        <dbReference type="ARBA" id="ARBA00022741"/>
    </source>
</evidence>
<dbReference type="AlphaFoldDB" id="K9YYT2"/>
<evidence type="ECO:0000256" key="1">
    <source>
        <dbReference type="ARBA" id="ARBA00001946"/>
    </source>
</evidence>
<keyword evidence="3" id="KW-0808">Transferase</keyword>
<keyword evidence="7" id="KW-0067">ATP-binding</keyword>
<dbReference type="GO" id="GO:0005524">
    <property type="term" value="F:ATP binding"/>
    <property type="evidence" value="ECO:0007669"/>
    <property type="project" value="UniProtKB-KW"/>
</dbReference>
<dbReference type="PANTHER" id="PTHR33571">
    <property type="entry name" value="SSL8005 PROTEIN"/>
    <property type="match status" value="1"/>
</dbReference>
<dbReference type="RefSeq" id="WP_015230460.1">
    <property type="nucleotide sequence ID" value="NC_019780.1"/>
</dbReference>
<dbReference type="SUPFAM" id="SSF81301">
    <property type="entry name" value="Nucleotidyltransferase"/>
    <property type="match status" value="1"/>
</dbReference>
<dbReference type="eggNOG" id="COG1669">
    <property type="taxonomic scope" value="Bacteria"/>
</dbReference>
<dbReference type="OrthoDB" id="561385at2"/>
<dbReference type="CDD" id="cd05403">
    <property type="entry name" value="NT_KNTase_like"/>
    <property type="match status" value="1"/>
</dbReference>
<feature type="domain" description="Polymerase nucleotidyl transferase" evidence="10">
    <location>
        <begin position="21"/>
        <end position="106"/>
    </location>
</feature>
<keyword evidence="4" id="KW-0548">Nucleotidyltransferase</keyword>
<evidence type="ECO:0000259" key="10">
    <source>
        <dbReference type="Pfam" id="PF01909"/>
    </source>
</evidence>
<evidence type="ECO:0000313" key="11">
    <source>
        <dbReference type="EMBL" id="AFZ51480.1"/>
    </source>
</evidence>
<evidence type="ECO:0000256" key="2">
    <source>
        <dbReference type="ARBA" id="ARBA00022649"/>
    </source>
</evidence>
<dbReference type="PATRIC" id="fig|13035.3.peg.3337"/>
<dbReference type="STRING" id="13035.Dacsa_2927"/>
<dbReference type="InterPro" id="IPR052038">
    <property type="entry name" value="Type-VII_TA_antitoxin"/>
</dbReference>
<keyword evidence="2" id="KW-1277">Toxin-antitoxin system</keyword>
<keyword evidence="5" id="KW-0479">Metal-binding</keyword>
<accession>K9YYT2</accession>
<organism evidence="11 12">
    <name type="scientific">Dactylococcopsis salina (strain PCC 8305)</name>
    <name type="common">Myxobactron salinum</name>
    <dbReference type="NCBI Taxonomy" id="13035"/>
    <lineage>
        <taxon>Bacteria</taxon>
        <taxon>Bacillati</taxon>
        <taxon>Cyanobacteriota</taxon>
        <taxon>Cyanophyceae</taxon>
        <taxon>Nodosilineales</taxon>
        <taxon>Cymatolegaceae</taxon>
        <taxon>Dactylococcopsis</taxon>
    </lineage>
</organism>
<evidence type="ECO:0000256" key="8">
    <source>
        <dbReference type="ARBA" id="ARBA00022842"/>
    </source>
</evidence>
<dbReference type="Gene3D" id="3.30.460.10">
    <property type="entry name" value="Beta Polymerase, domain 2"/>
    <property type="match status" value="1"/>
</dbReference>
<comment type="similarity">
    <text evidence="9">Belongs to the MntA antitoxin family.</text>
</comment>
<keyword evidence="8" id="KW-0460">Magnesium</keyword>
<dbReference type="EMBL" id="CP003944">
    <property type="protein sequence ID" value="AFZ51480.1"/>
    <property type="molecule type" value="Genomic_DNA"/>
</dbReference>
<evidence type="ECO:0000256" key="5">
    <source>
        <dbReference type="ARBA" id="ARBA00022723"/>
    </source>
</evidence>
<evidence type="ECO:0000256" key="4">
    <source>
        <dbReference type="ARBA" id="ARBA00022695"/>
    </source>
</evidence>
<dbReference type="KEGG" id="dsl:Dacsa_2927"/>
<keyword evidence="12" id="KW-1185">Reference proteome</keyword>
<evidence type="ECO:0000313" key="12">
    <source>
        <dbReference type="Proteomes" id="UP000010482"/>
    </source>
</evidence>
<dbReference type="HOGENOM" id="CLU_130257_10_0_3"/>
<dbReference type="PANTHER" id="PTHR33571:SF19">
    <property type="entry name" value="PROTEIN ADENYLYLTRANSFERASE MJ0128-RELATED"/>
    <property type="match status" value="1"/>
</dbReference>
<name>K9YYT2_DACS8</name>
<protein>
    <submittedName>
        <fullName evidence="11">Nucleotidyltransferase</fullName>
    </submittedName>
</protein>